<sequence length="406" mass="44357">MTSGRVLIIGGGLGGLALAQGLRRAKISFTVFERDSSPNFRPQGYRLRISPEGANALAEVLEPDLWQLFEQTCATTKLGLTRVNAVDGTPAEKDAGSDPARDALKRSRGKNSNMQMPFTADRTVLRTVLMTGLEDNLSFGKQFERYSITPNGITAFFEDGSCEHGTLLVSADGVRSPVRKQYLPDQVVVDTDGRCIYGKTPLTQEVADKLPSETMTLVSDESPLTLLLEPVRFAQDPAQFFDGRLESIKDYVYWVLLSRKATFGLDDNELVEFSGEDAKQLSLKLTSHWKPWCRSVLEAQDTQQSSILRISSAIPTMKPWAPSANVTLLGDAIHAMSPTAGAGANTALKDAAHLCRAIVGGASAETIGRYETEMRAFAQIAIEGSYMGGKRMYNQPAFEDCKPVDF</sequence>
<gene>
    <name evidence="1" type="ORF">V1517DRAFT_315575</name>
</gene>
<proteinExistence type="predicted"/>
<organism evidence="1 2">
    <name type="scientific">Lipomyces orientalis</name>
    <dbReference type="NCBI Taxonomy" id="1233043"/>
    <lineage>
        <taxon>Eukaryota</taxon>
        <taxon>Fungi</taxon>
        <taxon>Dikarya</taxon>
        <taxon>Ascomycota</taxon>
        <taxon>Saccharomycotina</taxon>
        <taxon>Lipomycetes</taxon>
        <taxon>Lipomycetales</taxon>
        <taxon>Lipomycetaceae</taxon>
        <taxon>Lipomyces</taxon>
    </lineage>
</organism>
<dbReference type="Proteomes" id="UP001489719">
    <property type="component" value="Unassembled WGS sequence"/>
</dbReference>
<keyword evidence="2" id="KW-1185">Reference proteome</keyword>
<accession>A0ACC3TVN1</accession>
<dbReference type="EMBL" id="MU970044">
    <property type="protein sequence ID" value="KAK9324957.1"/>
    <property type="molecule type" value="Genomic_DNA"/>
</dbReference>
<name>A0ACC3TVN1_9ASCO</name>
<evidence type="ECO:0000313" key="2">
    <source>
        <dbReference type="Proteomes" id="UP001489719"/>
    </source>
</evidence>
<reference evidence="2" key="1">
    <citation type="journal article" date="2024" name="Front. Bioeng. Biotechnol.">
        <title>Genome-scale model development and genomic sequencing of the oleaginous clade Lipomyces.</title>
        <authorList>
            <person name="Czajka J.J."/>
            <person name="Han Y."/>
            <person name="Kim J."/>
            <person name="Mondo S.J."/>
            <person name="Hofstad B.A."/>
            <person name="Robles A."/>
            <person name="Haridas S."/>
            <person name="Riley R."/>
            <person name="LaButti K."/>
            <person name="Pangilinan J."/>
            <person name="Andreopoulos W."/>
            <person name="Lipzen A."/>
            <person name="Yan J."/>
            <person name="Wang M."/>
            <person name="Ng V."/>
            <person name="Grigoriev I.V."/>
            <person name="Spatafora J.W."/>
            <person name="Magnuson J.K."/>
            <person name="Baker S.E."/>
            <person name="Pomraning K.R."/>
        </authorList>
    </citation>
    <scope>NUCLEOTIDE SEQUENCE [LARGE SCALE GENOMIC DNA]</scope>
    <source>
        <strain evidence="2">CBS 10300</strain>
    </source>
</reference>
<protein>
    <submittedName>
        <fullName evidence="1">Uncharacterized protein</fullName>
    </submittedName>
</protein>
<evidence type="ECO:0000313" key="1">
    <source>
        <dbReference type="EMBL" id="KAK9324957.1"/>
    </source>
</evidence>
<comment type="caution">
    <text evidence="1">The sequence shown here is derived from an EMBL/GenBank/DDBJ whole genome shotgun (WGS) entry which is preliminary data.</text>
</comment>